<dbReference type="Proteomes" id="UP000026961">
    <property type="component" value="Chromosome 3"/>
</dbReference>
<reference evidence="8" key="2">
    <citation type="submission" date="2018-05" db="EMBL/GenBank/DDBJ databases">
        <title>OgluRS3 (Oryza glumaepatula Reference Sequence Version 3).</title>
        <authorList>
            <person name="Zhang J."/>
            <person name="Kudrna D."/>
            <person name="Lee S."/>
            <person name="Talag J."/>
            <person name="Welchert J."/>
            <person name="Wing R.A."/>
        </authorList>
    </citation>
    <scope>NUCLEOTIDE SEQUENCE [LARGE SCALE GENOMIC DNA]</scope>
</reference>
<keyword evidence="4 6" id="KW-1133">Transmembrane helix</keyword>
<evidence type="ECO:0000313" key="9">
    <source>
        <dbReference type="Proteomes" id="UP000026961"/>
    </source>
</evidence>
<feature type="transmembrane region" description="Helical" evidence="6">
    <location>
        <begin position="308"/>
        <end position="330"/>
    </location>
</feature>
<organism evidence="8">
    <name type="scientific">Oryza glumipatula</name>
    <dbReference type="NCBI Taxonomy" id="40148"/>
    <lineage>
        <taxon>Eukaryota</taxon>
        <taxon>Viridiplantae</taxon>
        <taxon>Streptophyta</taxon>
        <taxon>Embryophyta</taxon>
        <taxon>Tracheophyta</taxon>
        <taxon>Spermatophyta</taxon>
        <taxon>Magnoliopsida</taxon>
        <taxon>Liliopsida</taxon>
        <taxon>Poales</taxon>
        <taxon>Poaceae</taxon>
        <taxon>BOP clade</taxon>
        <taxon>Oryzoideae</taxon>
        <taxon>Oryzeae</taxon>
        <taxon>Oryzinae</taxon>
        <taxon>Oryza</taxon>
    </lineage>
</organism>
<dbReference type="GO" id="GO:0015211">
    <property type="term" value="F:purine nucleoside transmembrane transporter activity"/>
    <property type="evidence" value="ECO:0007669"/>
    <property type="project" value="UniProtKB-UniRule"/>
</dbReference>
<keyword evidence="3 6" id="KW-0812">Transmembrane</keyword>
<feature type="transmembrane region" description="Helical" evidence="6">
    <location>
        <begin position="283"/>
        <end position="301"/>
    </location>
</feature>
<keyword evidence="2 6" id="KW-0813">Transport</keyword>
<feature type="transmembrane region" description="Helical" evidence="6">
    <location>
        <begin position="204"/>
        <end position="226"/>
    </location>
</feature>
<dbReference type="STRING" id="40148.A0A0D9Z358"/>
<feature type="region of interest" description="Disordered" evidence="7">
    <location>
        <begin position="375"/>
        <end position="399"/>
    </location>
</feature>
<feature type="transmembrane region" description="Helical" evidence="6">
    <location>
        <begin position="77"/>
        <end position="96"/>
    </location>
</feature>
<dbReference type="EnsemblPlants" id="OGLUM03G06450.1">
    <property type="protein sequence ID" value="OGLUM03G06450.1"/>
    <property type="gene ID" value="OGLUM03G06450"/>
</dbReference>
<evidence type="ECO:0000313" key="8">
    <source>
        <dbReference type="EnsemblPlants" id="OGLUM03G06450.1"/>
    </source>
</evidence>
<dbReference type="Pfam" id="PF16913">
    <property type="entry name" value="PUNUT"/>
    <property type="match status" value="1"/>
</dbReference>
<evidence type="ECO:0000256" key="4">
    <source>
        <dbReference type="ARBA" id="ARBA00022989"/>
    </source>
</evidence>
<feature type="transmembrane region" description="Helical" evidence="6">
    <location>
        <begin position="117"/>
        <end position="137"/>
    </location>
</feature>
<proteinExistence type="inferred from homology"/>
<comment type="subcellular location">
    <subcellularLocation>
        <location evidence="6">Membrane</location>
        <topology evidence="6">Multi-pass membrane protein</topology>
    </subcellularLocation>
</comment>
<feature type="transmembrane region" description="Helical" evidence="6">
    <location>
        <begin position="350"/>
        <end position="366"/>
    </location>
</feature>
<protein>
    <recommendedName>
        <fullName evidence="6">Probable purine permease</fullName>
    </recommendedName>
</protein>
<dbReference type="Gramene" id="OGLUM03G06450.1">
    <property type="protein sequence ID" value="OGLUM03G06450.1"/>
    <property type="gene ID" value="OGLUM03G06450"/>
</dbReference>
<dbReference type="InterPro" id="IPR030182">
    <property type="entry name" value="PUP_plant"/>
</dbReference>
<dbReference type="HOGENOM" id="CLU_043459_1_1_1"/>
<feature type="transmembrane region" description="Helical" evidence="6">
    <location>
        <begin position="247"/>
        <end position="271"/>
    </location>
</feature>
<evidence type="ECO:0000256" key="6">
    <source>
        <dbReference type="RuleBase" id="RU368015"/>
    </source>
</evidence>
<feature type="compositionally biased region" description="Low complexity" evidence="7">
    <location>
        <begin position="1"/>
        <end position="17"/>
    </location>
</feature>
<keyword evidence="9" id="KW-1185">Reference proteome</keyword>
<reference evidence="8" key="1">
    <citation type="submission" date="2015-04" db="UniProtKB">
        <authorList>
            <consortium name="EnsemblPlants"/>
        </authorList>
    </citation>
    <scope>IDENTIFICATION</scope>
</reference>
<dbReference type="PANTHER" id="PTHR31376:SF97">
    <property type="entry name" value="PURINE PERMEASE-RELATED"/>
    <property type="match status" value="1"/>
</dbReference>
<feature type="transmembrane region" description="Helical" evidence="6">
    <location>
        <begin position="173"/>
        <end position="192"/>
    </location>
</feature>
<sequence length="399" mass="41503">MATITAASPRPSAAPAAMKETSKAMPTSEWPAASGGNASPPARSRPSLLVIFSACLVLLGAGGPLLLRVYFVHGGTRLWLSATLQISGWPLLLPPLCVSLYRGRRHGIGNLLLPRRLVGAAAVLGGLYAVSCFVYALGSQALPLSTSSLLLATQLAFTAVFAFLFVGLRFTPFSANAVVLLTIGPAVLGVGPSSGKPAGESSRAYWTGFCEAIGAAALAGLVIPLVEVATARYGRRTGPAARVPPPYATVMQMQAVMGAAGTAVCVLGMAIKGDFQAVSREAAAFGLGAANYYLVLAWDAVSWQLLNLGIMGLITCASSLLAGIMIAVLLPLSQVLAVIFLHEKFDGTKGIALVLSLWGFASYLYGEKAQKKKEAQKMREREQEVALAQKTADVESAAP</sequence>
<keyword evidence="5 6" id="KW-0472">Membrane</keyword>
<dbReference type="PANTHER" id="PTHR31376">
    <property type="entry name" value="OS09G0467300 PROTEIN-RELATED"/>
    <property type="match status" value="1"/>
</dbReference>
<evidence type="ECO:0000256" key="2">
    <source>
        <dbReference type="ARBA" id="ARBA00022448"/>
    </source>
</evidence>
<feature type="compositionally biased region" description="Basic and acidic residues" evidence="7">
    <location>
        <begin position="375"/>
        <end position="384"/>
    </location>
</feature>
<evidence type="ECO:0000256" key="1">
    <source>
        <dbReference type="ARBA" id="ARBA00006213"/>
    </source>
</evidence>
<comment type="similarity">
    <text evidence="1 6">Belongs to the purine permeases (TC 2.A.7.14) family.</text>
</comment>
<feature type="transmembrane region" description="Helical" evidence="6">
    <location>
        <begin position="149"/>
        <end position="166"/>
    </location>
</feature>
<name>A0A0D9Z358_9ORYZ</name>
<dbReference type="GO" id="GO:0005345">
    <property type="term" value="F:purine nucleobase transmembrane transporter activity"/>
    <property type="evidence" value="ECO:0007669"/>
    <property type="project" value="UniProtKB-UniRule"/>
</dbReference>
<dbReference type="eggNOG" id="ENOG502SHKQ">
    <property type="taxonomic scope" value="Eukaryota"/>
</dbReference>
<evidence type="ECO:0000256" key="7">
    <source>
        <dbReference type="SAM" id="MobiDB-lite"/>
    </source>
</evidence>
<evidence type="ECO:0000256" key="3">
    <source>
        <dbReference type="ARBA" id="ARBA00022692"/>
    </source>
</evidence>
<evidence type="ECO:0000256" key="5">
    <source>
        <dbReference type="ARBA" id="ARBA00023136"/>
    </source>
</evidence>
<dbReference type="GO" id="GO:0016020">
    <property type="term" value="C:membrane"/>
    <property type="evidence" value="ECO:0007669"/>
    <property type="project" value="UniProtKB-SubCell"/>
</dbReference>
<accession>A0A0D9Z358</accession>
<feature type="transmembrane region" description="Helical" evidence="6">
    <location>
        <begin position="48"/>
        <end position="71"/>
    </location>
</feature>
<dbReference type="AlphaFoldDB" id="A0A0D9Z358"/>
<feature type="region of interest" description="Disordered" evidence="7">
    <location>
        <begin position="1"/>
        <end position="39"/>
    </location>
</feature>